<dbReference type="SUPFAM" id="SSF46894">
    <property type="entry name" value="C-terminal effector domain of the bipartite response regulators"/>
    <property type="match status" value="1"/>
</dbReference>
<dbReference type="InterPro" id="IPR011006">
    <property type="entry name" value="CheY-like_superfamily"/>
</dbReference>
<evidence type="ECO:0000256" key="2">
    <source>
        <dbReference type="ARBA" id="ARBA00023012"/>
    </source>
</evidence>
<evidence type="ECO:0000259" key="8">
    <source>
        <dbReference type="PROSITE" id="PS50110"/>
    </source>
</evidence>
<keyword evidence="3" id="KW-0805">Transcription regulation</keyword>
<dbReference type="PROSITE" id="PS50110">
    <property type="entry name" value="RESPONSE_REGULATORY"/>
    <property type="match status" value="1"/>
</dbReference>
<evidence type="ECO:0000256" key="3">
    <source>
        <dbReference type="ARBA" id="ARBA00023015"/>
    </source>
</evidence>
<reference evidence="10 11" key="1">
    <citation type="submission" date="2019-10" db="EMBL/GenBank/DDBJ databases">
        <title>Characterization of the phylogenetic diversity of two novel species belonging to the genus Bifidobacterium: Bifidobacterium cebidarum sp. nov. and Bifidobacterium leontopitheci sp. nov.</title>
        <authorList>
            <person name="Lugli G.A."/>
            <person name="Duranti S."/>
            <person name="Milani C."/>
            <person name="Turroni F."/>
            <person name="Ventura M."/>
        </authorList>
    </citation>
    <scope>NUCLEOTIDE SEQUENCE [LARGE SCALE GENOMIC DNA]</scope>
    <source>
        <strain evidence="10 11">DSM 100688</strain>
    </source>
</reference>
<dbReference type="Gene3D" id="1.10.10.10">
    <property type="entry name" value="Winged helix-like DNA-binding domain superfamily/Winged helix DNA-binding domain"/>
    <property type="match status" value="1"/>
</dbReference>
<feature type="modified residue" description="4-aspartylphosphate" evidence="6">
    <location>
        <position position="72"/>
    </location>
</feature>
<accession>A0A6L4X282</accession>
<dbReference type="SMART" id="SM00448">
    <property type="entry name" value="REC"/>
    <property type="match status" value="1"/>
</dbReference>
<dbReference type="InterPro" id="IPR016032">
    <property type="entry name" value="Sig_transdc_resp-reg_C-effctor"/>
</dbReference>
<dbReference type="PANTHER" id="PTHR48111:SF1">
    <property type="entry name" value="TWO-COMPONENT RESPONSE REGULATOR ORR33"/>
    <property type="match status" value="1"/>
</dbReference>
<dbReference type="Proteomes" id="UP000482084">
    <property type="component" value="Unassembled WGS sequence"/>
</dbReference>
<dbReference type="AlphaFoldDB" id="A0A6L4X282"/>
<dbReference type="PROSITE" id="PS51755">
    <property type="entry name" value="OMPR_PHOB"/>
    <property type="match status" value="1"/>
</dbReference>
<feature type="domain" description="Response regulatory" evidence="8">
    <location>
        <begin position="24"/>
        <end position="137"/>
    </location>
</feature>
<dbReference type="InterPro" id="IPR039420">
    <property type="entry name" value="WalR-like"/>
</dbReference>
<evidence type="ECO:0000256" key="6">
    <source>
        <dbReference type="PROSITE-ProRule" id="PRU00169"/>
    </source>
</evidence>
<comment type="caution">
    <text evidence="10">The sequence shown here is derived from an EMBL/GenBank/DDBJ whole genome shotgun (WGS) entry which is preliminary data.</text>
</comment>
<gene>
    <name evidence="10" type="ORF">DSM100688_0818</name>
</gene>
<evidence type="ECO:0000259" key="9">
    <source>
        <dbReference type="PROSITE" id="PS51755"/>
    </source>
</evidence>
<dbReference type="Pfam" id="PF00072">
    <property type="entry name" value="Response_reg"/>
    <property type="match status" value="1"/>
</dbReference>
<evidence type="ECO:0000256" key="4">
    <source>
        <dbReference type="ARBA" id="ARBA00023125"/>
    </source>
</evidence>
<keyword evidence="2" id="KW-0902">Two-component regulatory system</keyword>
<dbReference type="SMART" id="SM00862">
    <property type="entry name" value="Trans_reg_C"/>
    <property type="match status" value="1"/>
</dbReference>
<dbReference type="InterPro" id="IPR001867">
    <property type="entry name" value="OmpR/PhoB-type_DNA-bd"/>
</dbReference>
<name>A0A6L4X282_9BIFI</name>
<dbReference type="RefSeq" id="WP_204316643.1">
    <property type="nucleotide sequence ID" value="NZ_WBSM01000002.1"/>
</dbReference>
<dbReference type="GO" id="GO:0006355">
    <property type="term" value="P:regulation of DNA-templated transcription"/>
    <property type="evidence" value="ECO:0007669"/>
    <property type="project" value="InterPro"/>
</dbReference>
<sequence>MSETTTGGTMQREATDPLRMLLPAVLLIEDDPNLCSMTSEMLEPDYRVDCAGTVAAARERLRAGTYDVLVVDRRLPDGDGLDLIRTLRGSGIATPALMLTALSGVDDIVEGLDSGANDYLTKPFHFVELEARLRALLRGFHAQAAGVVIGDWLLKPGSNLIEDPDGRAVSLTDSETKLLATLAASPDHVFSRDELLSQVFSDGADAGTVDVYVSYVRGKTDRTIIDTVRGRGYRIGSPLAG</sequence>
<evidence type="ECO:0000313" key="11">
    <source>
        <dbReference type="Proteomes" id="UP000482084"/>
    </source>
</evidence>
<dbReference type="GO" id="GO:0000156">
    <property type="term" value="F:phosphorelay response regulator activity"/>
    <property type="evidence" value="ECO:0007669"/>
    <property type="project" value="TreeGrafter"/>
</dbReference>
<dbReference type="PANTHER" id="PTHR48111">
    <property type="entry name" value="REGULATOR OF RPOS"/>
    <property type="match status" value="1"/>
</dbReference>
<dbReference type="Pfam" id="PF00486">
    <property type="entry name" value="Trans_reg_C"/>
    <property type="match status" value="1"/>
</dbReference>
<evidence type="ECO:0000313" key="10">
    <source>
        <dbReference type="EMBL" id="KAB8288816.1"/>
    </source>
</evidence>
<dbReference type="EMBL" id="WBSM01000002">
    <property type="protein sequence ID" value="KAB8288816.1"/>
    <property type="molecule type" value="Genomic_DNA"/>
</dbReference>
<dbReference type="GO" id="GO:0000976">
    <property type="term" value="F:transcription cis-regulatory region binding"/>
    <property type="evidence" value="ECO:0007669"/>
    <property type="project" value="TreeGrafter"/>
</dbReference>
<protein>
    <submittedName>
        <fullName evidence="10">Two-component response regulator</fullName>
    </submittedName>
</protein>
<keyword evidence="11" id="KW-1185">Reference proteome</keyword>
<evidence type="ECO:0000256" key="7">
    <source>
        <dbReference type="PROSITE-ProRule" id="PRU01091"/>
    </source>
</evidence>
<evidence type="ECO:0000256" key="5">
    <source>
        <dbReference type="ARBA" id="ARBA00023163"/>
    </source>
</evidence>
<organism evidence="10 11">
    <name type="scientific">Bifidobacterium ramosum</name>
    <dbReference type="NCBI Taxonomy" id="1798158"/>
    <lineage>
        <taxon>Bacteria</taxon>
        <taxon>Bacillati</taxon>
        <taxon>Actinomycetota</taxon>
        <taxon>Actinomycetes</taxon>
        <taxon>Bifidobacteriales</taxon>
        <taxon>Bifidobacteriaceae</taxon>
        <taxon>Bifidobacterium</taxon>
    </lineage>
</organism>
<dbReference type="Gene3D" id="3.40.50.2300">
    <property type="match status" value="1"/>
</dbReference>
<feature type="domain" description="OmpR/PhoB-type" evidence="9">
    <location>
        <begin position="144"/>
        <end position="237"/>
    </location>
</feature>
<dbReference type="SUPFAM" id="SSF52172">
    <property type="entry name" value="CheY-like"/>
    <property type="match status" value="1"/>
</dbReference>
<dbReference type="GO" id="GO:0032993">
    <property type="term" value="C:protein-DNA complex"/>
    <property type="evidence" value="ECO:0007669"/>
    <property type="project" value="TreeGrafter"/>
</dbReference>
<keyword evidence="1 6" id="KW-0597">Phosphoprotein</keyword>
<feature type="DNA-binding region" description="OmpR/PhoB-type" evidence="7">
    <location>
        <begin position="144"/>
        <end position="237"/>
    </location>
</feature>
<evidence type="ECO:0000256" key="1">
    <source>
        <dbReference type="ARBA" id="ARBA00022553"/>
    </source>
</evidence>
<dbReference type="CDD" id="cd00383">
    <property type="entry name" value="trans_reg_C"/>
    <property type="match status" value="1"/>
</dbReference>
<keyword evidence="5" id="KW-0804">Transcription</keyword>
<dbReference type="InterPro" id="IPR036388">
    <property type="entry name" value="WH-like_DNA-bd_sf"/>
</dbReference>
<keyword evidence="4 7" id="KW-0238">DNA-binding</keyword>
<dbReference type="InterPro" id="IPR001789">
    <property type="entry name" value="Sig_transdc_resp-reg_receiver"/>
</dbReference>
<dbReference type="GO" id="GO:0005829">
    <property type="term" value="C:cytosol"/>
    <property type="evidence" value="ECO:0007669"/>
    <property type="project" value="TreeGrafter"/>
</dbReference>
<proteinExistence type="predicted"/>